<keyword evidence="4" id="KW-0067">ATP-binding</keyword>
<dbReference type="GO" id="GO:0016887">
    <property type="term" value="F:ATP hydrolysis activity"/>
    <property type="evidence" value="ECO:0007669"/>
    <property type="project" value="InterPro"/>
</dbReference>
<keyword evidence="2" id="KW-0677">Repeat</keyword>
<dbReference type="PROSITE" id="PS50893">
    <property type="entry name" value="ABC_TRANSPORTER_2"/>
    <property type="match status" value="2"/>
</dbReference>
<dbReference type="InterPro" id="IPR003593">
    <property type="entry name" value="AAA+_ATPase"/>
</dbReference>
<dbReference type="SMART" id="SM00382">
    <property type="entry name" value="AAA"/>
    <property type="match status" value="2"/>
</dbReference>
<dbReference type="PROSITE" id="PS00211">
    <property type="entry name" value="ABC_TRANSPORTER_1"/>
    <property type="match status" value="1"/>
</dbReference>
<name>A0A7W6GBX7_9HYPH</name>
<dbReference type="Pfam" id="PF00005">
    <property type="entry name" value="ABC_tran"/>
    <property type="match status" value="2"/>
</dbReference>
<proteinExistence type="inferred from homology"/>
<keyword evidence="7" id="KW-1185">Reference proteome</keyword>
<comment type="caution">
    <text evidence="6">The sequence shown here is derived from an EMBL/GenBank/DDBJ whole genome shotgun (WGS) entry which is preliminary data.</text>
</comment>
<dbReference type="EMBL" id="JACIDW010000010">
    <property type="protein sequence ID" value="MBB3965532.1"/>
    <property type="molecule type" value="Genomic_DNA"/>
</dbReference>
<evidence type="ECO:0000256" key="2">
    <source>
        <dbReference type="ARBA" id="ARBA00022737"/>
    </source>
</evidence>
<dbReference type="RefSeq" id="WP_183901083.1">
    <property type="nucleotide sequence ID" value="NZ_JACIDW010000010.1"/>
</dbReference>
<dbReference type="Gene3D" id="3.40.50.300">
    <property type="entry name" value="P-loop containing nucleotide triphosphate hydrolases"/>
    <property type="match status" value="2"/>
</dbReference>
<reference evidence="6 7" key="1">
    <citation type="submission" date="2020-08" db="EMBL/GenBank/DDBJ databases">
        <title>Genomic Encyclopedia of Type Strains, Phase IV (KMG-IV): sequencing the most valuable type-strain genomes for metagenomic binning, comparative biology and taxonomic classification.</title>
        <authorList>
            <person name="Goeker M."/>
        </authorList>
    </citation>
    <scope>NUCLEOTIDE SEQUENCE [LARGE SCALE GENOMIC DNA]</scope>
    <source>
        <strain evidence="6 7">DSM 26575</strain>
    </source>
</reference>
<protein>
    <submittedName>
        <fullName evidence="6">ATPase subunit of ABC transporter with duplicated ATPase domains</fullName>
    </submittedName>
</protein>
<gene>
    <name evidence="6" type="ORF">GGQ67_003205</name>
</gene>
<organism evidence="6 7">
    <name type="scientific">Rhizobium metallidurans</name>
    <dbReference type="NCBI Taxonomy" id="1265931"/>
    <lineage>
        <taxon>Bacteria</taxon>
        <taxon>Pseudomonadati</taxon>
        <taxon>Pseudomonadota</taxon>
        <taxon>Alphaproteobacteria</taxon>
        <taxon>Hyphomicrobiales</taxon>
        <taxon>Rhizobiaceae</taxon>
        <taxon>Rhizobium/Agrobacterium group</taxon>
        <taxon>Rhizobium</taxon>
    </lineage>
</organism>
<evidence type="ECO:0000256" key="4">
    <source>
        <dbReference type="ARBA" id="ARBA00022840"/>
    </source>
</evidence>
<dbReference type="PANTHER" id="PTHR19211">
    <property type="entry name" value="ATP-BINDING TRANSPORT PROTEIN-RELATED"/>
    <property type="match status" value="1"/>
</dbReference>
<evidence type="ECO:0000259" key="5">
    <source>
        <dbReference type="PROSITE" id="PS50893"/>
    </source>
</evidence>
<dbReference type="PANTHER" id="PTHR19211:SF14">
    <property type="entry name" value="ATP-BINDING CASSETTE SUB-FAMILY F MEMBER 1"/>
    <property type="match status" value="1"/>
</dbReference>
<feature type="domain" description="ABC transporter" evidence="5">
    <location>
        <begin position="1"/>
        <end position="222"/>
    </location>
</feature>
<comment type="similarity">
    <text evidence="1">Belongs to the ABC transporter superfamily.</text>
</comment>
<evidence type="ECO:0000256" key="1">
    <source>
        <dbReference type="ARBA" id="ARBA00005417"/>
    </source>
</evidence>
<dbReference type="AlphaFoldDB" id="A0A7W6GBX7"/>
<dbReference type="GO" id="GO:0005524">
    <property type="term" value="F:ATP binding"/>
    <property type="evidence" value="ECO:0007669"/>
    <property type="project" value="UniProtKB-KW"/>
</dbReference>
<keyword evidence="3" id="KW-0547">Nucleotide-binding</keyword>
<accession>A0A7W6GBX7</accession>
<sequence length="508" mass="55749">MTTIHIRNLGITLGKPLFSNLTLAIGAGDRIGLVAANGRGKSTLLRCLAGTIEPSEGDITRSRGLTIGHVEQDVPPALLSLPLHEAVLKALPEDLQLNESWRVDMVLAGLDMPEEMRERPVGQLSGGWQRLAMLARVSVTEPDVLLLDEPTNHLDLWKIARLEAWLDALPRDMPVIISSHDRAFLDATTNRTLFLRPEQSALYSLPYSEARAALDDSDAADARRYQRDMKTAEKLRQQAAKLNNIGINSGSDLLVVKTKQLKQRAEKLEDAAKPAHLERSSGAIRLANRDTHAKVLVTLDDAIVTTPDGTPLFRTGRQFICQGDRIVLLGANGMGKSRMVTMLRRAIMEADGAVEGIKATPSLVLGYGDQALNELIDEETPMRMMLRRFDVGDARARALLAGAGMTIEMQGKPIGRLSGGQKARLGMLALRLTNPNFYLLDEPTNHLDIEGQEALESELMARQASCLLVSHDRDFIRNVGNRFWLIDGKRLVEVESPEAFFAAAASAD</sequence>
<evidence type="ECO:0000313" key="6">
    <source>
        <dbReference type="EMBL" id="MBB3965532.1"/>
    </source>
</evidence>
<dbReference type="InterPro" id="IPR017871">
    <property type="entry name" value="ABC_transporter-like_CS"/>
</dbReference>
<evidence type="ECO:0000313" key="7">
    <source>
        <dbReference type="Proteomes" id="UP000582090"/>
    </source>
</evidence>
<dbReference type="SUPFAM" id="SSF52540">
    <property type="entry name" value="P-loop containing nucleoside triphosphate hydrolases"/>
    <property type="match status" value="2"/>
</dbReference>
<dbReference type="InterPro" id="IPR027417">
    <property type="entry name" value="P-loop_NTPase"/>
</dbReference>
<dbReference type="CDD" id="cd03221">
    <property type="entry name" value="ABCF_EF-3"/>
    <property type="match status" value="2"/>
</dbReference>
<dbReference type="InterPro" id="IPR003439">
    <property type="entry name" value="ABC_transporter-like_ATP-bd"/>
</dbReference>
<dbReference type="Proteomes" id="UP000582090">
    <property type="component" value="Unassembled WGS sequence"/>
</dbReference>
<dbReference type="InterPro" id="IPR050611">
    <property type="entry name" value="ABCF"/>
</dbReference>
<feature type="domain" description="ABC transporter" evidence="5">
    <location>
        <begin position="297"/>
        <end position="507"/>
    </location>
</feature>
<evidence type="ECO:0000256" key="3">
    <source>
        <dbReference type="ARBA" id="ARBA00022741"/>
    </source>
</evidence>